<feature type="region of interest" description="Disordered" evidence="1">
    <location>
        <begin position="99"/>
        <end position="128"/>
    </location>
</feature>
<dbReference type="Proteomes" id="UP000663851">
    <property type="component" value="Unassembled WGS sequence"/>
</dbReference>
<comment type="caution">
    <text evidence="2">The sequence shown here is derived from an EMBL/GenBank/DDBJ whole genome shotgun (WGS) entry which is preliminary data.</text>
</comment>
<organism evidence="2 4">
    <name type="scientific">Rotaria socialis</name>
    <dbReference type="NCBI Taxonomy" id="392032"/>
    <lineage>
        <taxon>Eukaryota</taxon>
        <taxon>Metazoa</taxon>
        <taxon>Spiralia</taxon>
        <taxon>Gnathifera</taxon>
        <taxon>Rotifera</taxon>
        <taxon>Eurotatoria</taxon>
        <taxon>Bdelloidea</taxon>
        <taxon>Philodinida</taxon>
        <taxon>Philodinidae</taxon>
        <taxon>Rotaria</taxon>
    </lineage>
</organism>
<gene>
    <name evidence="3" type="ORF">HFQ381_LOCUS17296</name>
    <name evidence="2" type="ORF">LUA448_LOCUS29371</name>
</gene>
<feature type="compositionally biased region" description="Basic and acidic residues" evidence="1">
    <location>
        <begin position="320"/>
        <end position="332"/>
    </location>
</feature>
<dbReference type="EMBL" id="CAJOBO010001275">
    <property type="protein sequence ID" value="CAF4359574.1"/>
    <property type="molecule type" value="Genomic_DNA"/>
</dbReference>
<protein>
    <submittedName>
        <fullName evidence="2">Uncharacterized protein</fullName>
    </submittedName>
</protein>
<evidence type="ECO:0000256" key="1">
    <source>
        <dbReference type="SAM" id="MobiDB-lite"/>
    </source>
</evidence>
<accession>A0A818M2Z0</accession>
<dbReference type="EMBL" id="CAJNYD010004213">
    <property type="protein sequence ID" value="CAF3579500.1"/>
    <property type="molecule type" value="Genomic_DNA"/>
</dbReference>
<feature type="region of interest" description="Disordered" evidence="1">
    <location>
        <begin position="1"/>
        <end position="70"/>
    </location>
</feature>
<name>A0A818M2Z0_9BILA</name>
<dbReference type="Proteomes" id="UP000663833">
    <property type="component" value="Unassembled WGS sequence"/>
</dbReference>
<reference evidence="2" key="1">
    <citation type="submission" date="2021-02" db="EMBL/GenBank/DDBJ databases">
        <authorList>
            <person name="Nowell W R."/>
        </authorList>
    </citation>
    <scope>NUCLEOTIDE SEQUENCE</scope>
</reference>
<proteinExistence type="predicted"/>
<feature type="region of interest" description="Disordered" evidence="1">
    <location>
        <begin position="320"/>
        <end position="351"/>
    </location>
</feature>
<evidence type="ECO:0000313" key="3">
    <source>
        <dbReference type="EMBL" id="CAF4359574.1"/>
    </source>
</evidence>
<dbReference type="AlphaFoldDB" id="A0A818M2Z0"/>
<evidence type="ECO:0000313" key="4">
    <source>
        <dbReference type="Proteomes" id="UP000663833"/>
    </source>
</evidence>
<sequence>MGSTPSTSQVKKHNPIHPLPTQDPLRQHRRHSQSSSPPPRTAHKRAKVDDLQWPLPPSESGGEFRPDWPTDRERYSIKKAYSLKATNKVKKATVIDESRTNSKQFHQKETSINASEKRNSSIHDSAQVQSSLQTQSHACINLSTTQEIDELLIRLSQVHQQIDLNVEEQGKLISEQSKLLIDVIINDTRNAQQQLLSYAKVRQTGQDKLYNDWLQMYVVALDQWKSMQLAELQDDLQAHQSTIMQRSQYLISQVNQDSHTLREQLLKVQQENASKEIQEIIGRIESMSTHHLGTETMTRINLVIHGNVGTKMPGQDCKFDFDQSNPESDRVGVPKTKPSGVGPTKHKTTDS</sequence>
<evidence type="ECO:0000313" key="2">
    <source>
        <dbReference type="EMBL" id="CAF3579500.1"/>
    </source>
</evidence>